<dbReference type="InterPro" id="IPR037126">
    <property type="entry name" value="PdaC/RsiV-like_sf"/>
</dbReference>
<evidence type="ECO:0000313" key="4">
    <source>
        <dbReference type="EMBL" id="RDX02006.1"/>
    </source>
</evidence>
<dbReference type="RefSeq" id="WP_165849917.1">
    <property type="nucleotide sequence ID" value="NZ_LARY01000001.1"/>
</dbReference>
<name>A0A3D8TSK4_9LIST</name>
<dbReference type="Gene3D" id="3.90.640.20">
    <property type="entry name" value="Heat-shock cognate protein, ATPase"/>
    <property type="match status" value="1"/>
</dbReference>
<feature type="transmembrane region" description="Helical" evidence="1">
    <location>
        <begin position="43"/>
        <end position="61"/>
    </location>
</feature>
<dbReference type="InterPro" id="IPR021729">
    <property type="entry name" value="DUF3298"/>
</dbReference>
<feature type="domain" description="Deacetylase PdaC" evidence="3">
    <location>
        <begin position="90"/>
        <end position="163"/>
    </location>
</feature>
<dbReference type="InterPro" id="IPR025303">
    <property type="entry name" value="PdaC"/>
</dbReference>
<comment type="caution">
    <text evidence="4">The sequence shown here is derived from an EMBL/GenBank/DDBJ whole genome shotgun (WGS) entry which is preliminary data.</text>
</comment>
<evidence type="ECO:0000313" key="5">
    <source>
        <dbReference type="Proteomes" id="UP000257055"/>
    </source>
</evidence>
<dbReference type="Pfam" id="PF13739">
    <property type="entry name" value="PdaC"/>
    <property type="match status" value="1"/>
</dbReference>
<sequence>MNKDLKQLKQAYQQVPIPDKELDQMIQNLSATKPKKKRHPIRWSIAATIPVLLAIFLVVVTTNESLARAMSDVPILKNIITVITGKNYQEKTKTTEANIKTPKLSGIQNPELEKKLNDAYDKTGEALYKEYQRSSQNHGEHFYVSSDYQEITNTKKLLVLQFTVQETRASSYTEHTYLVMDKQKMQRVELADLFKNDRYAKLIQANIQEQMKKQTEADPNKIYWDESELKAALSKKHLAKRFYINAKNELVFSFNDYEVAPGYMGTVSFVIPTSLIQNDLKKPTYLK</sequence>
<keyword evidence="1" id="KW-0472">Membrane</keyword>
<evidence type="ECO:0000256" key="1">
    <source>
        <dbReference type="SAM" id="Phobius"/>
    </source>
</evidence>
<keyword evidence="1" id="KW-0812">Transmembrane</keyword>
<accession>A0A3D8TSK4</accession>
<keyword evidence="5" id="KW-1185">Reference proteome</keyword>
<evidence type="ECO:0000259" key="3">
    <source>
        <dbReference type="Pfam" id="PF13739"/>
    </source>
</evidence>
<reference evidence="5" key="1">
    <citation type="submission" date="2015-04" db="EMBL/GenBank/DDBJ databases">
        <authorList>
            <person name="Schardt J."/>
            <person name="Mueller-Herbst S."/>
            <person name="Scherer S."/>
            <person name="Huptas C."/>
        </authorList>
    </citation>
    <scope>NUCLEOTIDE SEQUENCE [LARGE SCALE GENOMIC DNA]</scope>
    <source>
        <strain evidence="5">Kiel-L1</strain>
    </source>
</reference>
<proteinExistence type="predicted"/>
<dbReference type="Proteomes" id="UP000257055">
    <property type="component" value="Unassembled WGS sequence"/>
</dbReference>
<evidence type="ECO:0000259" key="2">
    <source>
        <dbReference type="Pfam" id="PF11738"/>
    </source>
</evidence>
<gene>
    <name evidence="4" type="ORF">UR08_00170</name>
</gene>
<organism evidence="4 5">
    <name type="scientific">Listeria kieliensis</name>
    <dbReference type="NCBI Taxonomy" id="1621700"/>
    <lineage>
        <taxon>Bacteria</taxon>
        <taxon>Bacillati</taxon>
        <taxon>Bacillota</taxon>
        <taxon>Bacilli</taxon>
        <taxon>Bacillales</taxon>
        <taxon>Listeriaceae</taxon>
        <taxon>Listeria</taxon>
    </lineage>
</organism>
<dbReference type="AlphaFoldDB" id="A0A3D8TSK4"/>
<dbReference type="Gene3D" id="3.30.565.40">
    <property type="entry name" value="Fervidobacterium nodosum Rt17-B1 like"/>
    <property type="match status" value="1"/>
</dbReference>
<dbReference type="Pfam" id="PF11738">
    <property type="entry name" value="DUF3298"/>
    <property type="match status" value="1"/>
</dbReference>
<protein>
    <submittedName>
        <fullName evidence="4">Uncharacterized protein</fullName>
    </submittedName>
</protein>
<dbReference type="EMBL" id="LARY01000001">
    <property type="protein sequence ID" value="RDX02006.1"/>
    <property type="molecule type" value="Genomic_DNA"/>
</dbReference>
<feature type="domain" description="DUF3298" evidence="2">
    <location>
        <begin position="191"/>
        <end position="274"/>
    </location>
</feature>
<keyword evidence="1" id="KW-1133">Transmembrane helix</keyword>